<accession>A0ABS3L8T6</accession>
<keyword evidence="3" id="KW-1185">Reference proteome</keyword>
<gene>
    <name evidence="2" type="ORF">JZO70_07695</name>
</gene>
<dbReference type="Proteomes" id="UP000664601">
    <property type="component" value="Unassembled WGS sequence"/>
</dbReference>
<evidence type="ECO:0000313" key="2">
    <source>
        <dbReference type="EMBL" id="MBO1306039.1"/>
    </source>
</evidence>
<evidence type="ECO:0000256" key="1">
    <source>
        <dbReference type="SAM" id="MobiDB-lite"/>
    </source>
</evidence>
<comment type="caution">
    <text evidence="2">The sequence shown here is derived from an EMBL/GenBank/DDBJ whole genome shotgun (WGS) entry which is preliminary data.</text>
</comment>
<proteinExistence type="predicted"/>
<reference evidence="2 3" key="1">
    <citation type="submission" date="2021-03" db="EMBL/GenBank/DDBJ databases">
        <title>Enterococcal diversity collection.</title>
        <authorList>
            <person name="Gilmore M.S."/>
            <person name="Schwartzman J."/>
            <person name="Van Tyne D."/>
            <person name="Martin M."/>
            <person name="Earl A.M."/>
            <person name="Manson A.L."/>
            <person name="Straub T."/>
            <person name="Salamzade R."/>
            <person name="Saavedra J."/>
            <person name="Lebreton F."/>
            <person name="Prichula J."/>
            <person name="Schaufler K."/>
            <person name="Gaca A."/>
            <person name="Sgardioli B."/>
            <person name="Wagenaar J."/>
            <person name="Strong T."/>
        </authorList>
    </citation>
    <scope>NUCLEOTIDE SEQUENCE [LARGE SCALE GENOMIC DNA]</scope>
    <source>
        <strain evidence="2 3">669A</strain>
    </source>
</reference>
<organism evidence="2 3">
    <name type="scientific">Candidatus Enterococcus moelleringii</name>
    <dbReference type="NCBI Taxonomy" id="2815325"/>
    <lineage>
        <taxon>Bacteria</taxon>
        <taxon>Bacillati</taxon>
        <taxon>Bacillota</taxon>
        <taxon>Bacilli</taxon>
        <taxon>Lactobacillales</taxon>
        <taxon>Enterococcaceae</taxon>
        <taxon>Enterococcus</taxon>
    </lineage>
</organism>
<name>A0ABS3L8T6_9ENTE</name>
<dbReference type="RefSeq" id="WP_207673038.1">
    <property type="nucleotide sequence ID" value="NZ_JAFREM010000012.1"/>
</dbReference>
<feature type="region of interest" description="Disordered" evidence="1">
    <location>
        <begin position="100"/>
        <end position="125"/>
    </location>
</feature>
<protein>
    <submittedName>
        <fullName evidence="2">Type II toxin-antitoxin system RelE/ParE family toxin</fullName>
    </submittedName>
</protein>
<evidence type="ECO:0000313" key="3">
    <source>
        <dbReference type="Proteomes" id="UP000664601"/>
    </source>
</evidence>
<dbReference type="EMBL" id="JAFREM010000012">
    <property type="protein sequence ID" value="MBO1306039.1"/>
    <property type="molecule type" value="Genomic_DNA"/>
</dbReference>
<dbReference type="InterPro" id="IPR009241">
    <property type="entry name" value="HigB-like"/>
</dbReference>
<sequence length="125" mass="14875">MKYNIEFEYYVTELGNCPFQEFLDELSENDRDDFLILIEQVEIIGFQQSQKLRLTKNMSGQDNLFELRLSGEENEQRGLYFKYDKGKYLITHGFTKKTQKTPKKEIKRATSIKKNFTQRNRGGKD</sequence>
<feature type="compositionally biased region" description="Polar residues" evidence="1">
    <location>
        <begin position="112"/>
        <end position="125"/>
    </location>
</feature>
<dbReference type="Pfam" id="PF05973">
    <property type="entry name" value="Gp49"/>
    <property type="match status" value="1"/>
</dbReference>